<name>A0A645B0N4_9ZZZZ</name>
<dbReference type="NCBIfam" id="TIGR03696">
    <property type="entry name" value="Rhs_assc_core"/>
    <property type="match status" value="1"/>
</dbReference>
<dbReference type="EMBL" id="VSSQ01016855">
    <property type="protein sequence ID" value="MPM58606.1"/>
    <property type="molecule type" value="Genomic_DNA"/>
</dbReference>
<evidence type="ECO:0000313" key="1">
    <source>
        <dbReference type="EMBL" id="MPM58606.1"/>
    </source>
</evidence>
<comment type="caution">
    <text evidence="1">The sequence shown here is derived from an EMBL/GenBank/DDBJ whole genome shotgun (WGS) entry which is preliminary data.</text>
</comment>
<dbReference type="Gene3D" id="2.180.10.10">
    <property type="entry name" value="RHS repeat-associated core"/>
    <property type="match status" value="1"/>
</dbReference>
<gene>
    <name evidence="1" type="ORF">SDC9_105438</name>
</gene>
<reference evidence="1" key="1">
    <citation type="submission" date="2019-08" db="EMBL/GenBank/DDBJ databases">
        <authorList>
            <person name="Kucharzyk K."/>
            <person name="Murdoch R.W."/>
            <person name="Higgins S."/>
            <person name="Loffler F."/>
        </authorList>
    </citation>
    <scope>NUCLEOTIDE SEQUENCE</scope>
</reference>
<sequence length="215" mass="23145">MYYLQSRYYNAEWGRFINSDAIAGSVGELLGHNLFLYCKNNPIMFKDPTGFRYTIGTTDYDEKLIINSNHVSGKAWHSEWSGTEVGFLGKSVSFDKKLKVQDSNIIIGVDLLSGESSLGVANGKYKYSEWTITGPKVTTNIGASLTKKGIDMGVYGNASAATMGGEIIIPIFQNELVLGVNINIGTIGLGGSIENGRGKIGVSLGLGVDLIFGIE</sequence>
<proteinExistence type="predicted"/>
<protein>
    <recommendedName>
        <fullName evidence="2">RHS repeat-associated core domain-containing protein</fullName>
    </recommendedName>
</protein>
<dbReference type="InterPro" id="IPR022385">
    <property type="entry name" value="Rhs_assc_core"/>
</dbReference>
<accession>A0A645B0N4</accession>
<dbReference type="AlphaFoldDB" id="A0A645B0N4"/>
<organism evidence="1">
    <name type="scientific">bioreactor metagenome</name>
    <dbReference type="NCBI Taxonomy" id="1076179"/>
    <lineage>
        <taxon>unclassified sequences</taxon>
        <taxon>metagenomes</taxon>
        <taxon>ecological metagenomes</taxon>
    </lineage>
</organism>
<evidence type="ECO:0008006" key="2">
    <source>
        <dbReference type="Google" id="ProtNLM"/>
    </source>
</evidence>